<comment type="caution">
    <text evidence="2">The sequence shown here is derived from an EMBL/GenBank/DDBJ whole genome shotgun (WGS) entry which is preliminary data.</text>
</comment>
<organism evidence="2 3">
    <name type="scientific">Levilactobacillus paucivorans</name>
    <dbReference type="NCBI Taxonomy" id="616990"/>
    <lineage>
        <taxon>Bacteria</taxon>
        <taxon>Bacillati</taxon>
        <taxon>Bacillota</taxon>
        <taxon>Bacilli</taxon>
        <taxon>Lactobacillales</taxon>
        <taxon>Lactobacillaceae</taxon>
        <taxon>Levilactobacillus</taxon>
    </lineage>
</organism>
<dbReference type="Proteomes" id="UP000051906">
    <property type="component" value="Unassembled WGS sequence"/>
</dbReference>
<dbReference type="RefSeq" id="WP_157054352.1">
    <property type="nucleotide sequence ID" value="NZ_JQCA01000043.1"/>
</dbReference>
<evidence type="ECO:0000313" key="3">
    <source>
        <dbReference type="Proteomes" id="UP000051906"/>
    </source>
</evidence>
<accession>A0A0R2LSH7</accession>
<feature type="transmembrane region" description="Helical" evidence="1">
    <location>
        <begin position="7"/>
        <end position="23"/>
    </location>
</feature>
<evidence type="ECO:0000256" key="1">
    <source>
        <dbReference type="SAM" id="Phobius"/>
    </source>
</evidence>
<proteinExistence type="predicted"/>
<name>A0A0R2LSH7_9LACO</name>
<dbReference type="EMBL" id="JQCA01000043">
    <property type="protein sequence ID" value="KRO04183.1"/>
    <property type="molecule type" value="Genomic_DNA"/>
</dbReference>
<keyword evidence="1" id="KW-1133">Transmembrane helix</keyword>
<keyword evidence="3" id="KW-1185">Reference proteome</keyword>
<sequence length="54" mass="5873">MNRKQIYLLNAGLFLVAGMILFLRPNRDLAMGGISLSLGVVTLVLALTDDQTKP</sequence>
<feature type="transmembrane region" description="Helical" evidence="1">
    <location>
        <begin position="29"/>
        <end position="48"/>
    </location>
</feature>
<gene>
    <name evidence="2" type="ORF">IV54_GL001705</name>
</gene>
<protein>
    <submittedName>
        <fullName evidence="2">Uncharacterized protein</fullName>
    </submittedName>
</protein>
<keyword evidence="1" id="KW-0472">Membrane</keyword>
<reference evidence="2 3" key="1">
    <citation type="journal article" date="2015" name="Genome Announc.">
        <title>Expanding the biotechnology potential of lactobacilli through comparative genomics of 213 strains and associated genera.</title>
        <authorList>
            <person name="Sun Z."/>
            <person name="Harris H.M."/>
            <person name="McCann A."/>
            <person name="Guo C."/>
            <person name="Argimon S."/>
            <person name="Zhang W."/>
            <person name="Yang X."/>
            <person name="Jeffery I.B."/>
            <person name="Cooney J.C."/>
            <person name="Kagawa T.F."/>
            <person name="Liu W."/>
            <person name="Song Y."/>
            <person name="Salvetti E."/>
            <person name="Wrobel A."/>
            <person name="Rasinkangas P."/>
            <person name="Parkhill J."/>
            <person name="Rea M.C."/>
            <person name="O'Sullivan O."/>
            <person name="Ritari J."/>
            <person name="Douillard F.P."/>
            <person name="Paul Ross R."/>
            <person name="Yang R."/>
            <person name="Briner A.E."/>
            <person name="Felis G.E."/>
            <person name="de Vos W.M."/>
            <person name="Barrangou R."/>
            <person name="Klaenhammer T.R."/>
            <person name="Caufield P.W."/>
            <person name="Cui Y."/>
            <person name="Zhang H."/>
            <person name="O'Toole P.W."/>
        </authorList>
    </citation>
    <scope>NUCLEOTIDE SEQUENCE [LARGE SCALE GENOMIC DNA]</scope>
    <source>
        <strain evidence="2 3">DSM 22467</strain>
    </source>
</reference>
<evidence type="ECO:0000313" key="2">
    <source>
        <dbReference type="EMBL" id="KRO04183.1"/>
    </source>
</evidence>
<dbReference type="PATRIC" id="fig|616990.3.peg.1803"/>
<keyword evidence="1" id="KW-0812">Transmembrane</keyword>
<dbReference type="AlphaFoldDB" id="A0A0R2LSH7"/>